<dbReference type="Gene3D" id="3.30.565.10">
    <property type="entry name" value="Histidine kinase-like ATPase, C-terminal domain"/>
    <property type="match status" value="1"/>
</dbReference>
<dbReference type="PROSITE" id="PS50110">
    <property type="entry name" value="RESPONSE_REGULATORY"/>
    <property type="match status" value="1"/>
</dbReference>
<feature type="domain" description="Response regulatory" evidence="9">
    <location>
        <begin position="1092"/>
        <end position="1207"/>
    </location>
</feature>
<sequence>MSKPCNLPIPLVLLLLFAVAKQLSAQYRYPFTHLTIEDGLHSNHINAIIQDNDHYMWFGTSTGLSKFDGKRFQVYRYDAQDSESLPGNSVQDFFQGPDASLWVKTFSGLAIYNKQKDAFIRNVDSVLLSFGLPRGPIDKLRQLTDKCYAFIYADGTAVLFDSEHRQTRKINHAAILDVISSNKRNELYIIDRSAKVTILDRERLQQKETFTMPVNVGRDVLIDYRIFLDSKERLWLYAKNFPLGVFSWHRTSKQIIHFSRHSAQHKLNSDNVSNVQEVNGEVWLGTDHGGINLIKDDQVNYLINQPFDNYTLPFNATTALYCSKDGLMWVGTYKGGASFYSKDRTYIKAFQQQLGNPNSLPFDDINCFTETTSGQLLIGTNGGGLIRYDPDRQHYTSYANRISDQSSIASNVIVSLFTDKRGSVWAGTYRGGLNRMNSDGTFTRFGDAISTNLSVWDIFEDSQGRFWIGTLSHGLYLFDVEKNTFSPFLSKTNKRLPSKYYSKIFEDSRGNIWLGTATGIEVIGRDGNISLFREGRGKSGLSNNMVADIVEDRFGRIWVATQQGVNVIEGKQVTKLNKSTGILHEVVVEFVLDKQGDVWMATEKGISKVAVRQNLNDCIFHNFTVSDGLQSISFNENAGLLLNDGSLVFGGPRGFNKFSPADADVLPKKYQIYLSSLSVAKSGQANKQPEELGETAFQLVDSSITVGYNDNSITINLTDFDYLGNNKGKFQYLIENLSADWKDLSVADFSIALPNLSPGDYLVKVRYQDSDGAFSDPVKLLNVTVLPPWWRSGWAYACYLLCIFLCLFYVRRFEKLRERTRFNLLEAERHANNMKELDEMKTRFFMNVSHEFRTPISLMLSPIAALKKEINSSAMLTYMEIIERNAKQLYNLVGQLLDFNRMDKEILQLSEQTGKLPPIIQPILDAFANLAKLRDIAFITDISASDSFYLVDQNKLEAIVNNLLSNAFKFTSPGGMVKVHVTISDLDMLSISVADSGKGIAPENSSKIFERFYQEDASNRSVAGGSGIGLAIVKDFVTLMKGQIAVESTLGQGSKFTVHIPMVRKTEVATEQIVPKLRSARQSGAKMEVVRRILVVEDNRDFAFFLQHELLQGYQLDICSSAERALERINAFHPDLILSDMRLPGMSGIALCTQVRKDERTKHIPFIIITAVAELNLQLESLQAGATDFITKPFHAETFRSKITAVIKQHDVMQRKFKRQLDIQVAKTEPEHADERFLRKATQIIESNLVNQNLTVAFLAAELHMSRVGLYKRLLTLTGGTPIEFIRNIRLKMALDLLQHSAKNVSEITYEVGFSSPKQFSKYFKALYGNVPSSYRK</sequence>
<dbReference type="InterPro" id="IPR013783">
    <property type="entry name" value="Ig-like_fold"/>
</dbReference>
<dbReference type="EMBL" id="CP117880">
    <property type="protein sequence ID" value="WDF67027.1"/>
    <property type="molecule type" value="Genomic_DNA"/>
</dbReference>
<name>A0ABY7WBJ0_9SPHI</name>
<dbReference type="Gene3D" id="1.10.287.130">
    <property type="match status" value="1"/>
</dbReference>
<dbReference type="Gene3D" id="2.130.10.10">
    <property type="entry name" value="YVTN repeat-like/Quinoprotein amine dehydrogenase"/>
    <property type="match status" value="2"/>
</dbReference>
<dbReference type="InterPro" id="IPR011110">
    <property type="entry name" value="Reg_prop"/>
</dbReference>
<dbReference type="SUPFAM" id="SSF46689">
    <property type="entry name" value="Homeodomain-like"/>
    <property type="match status" value="1"/>
</dbReference>
<dbReference type="SUPFAM" id="SSF47384">
    <property type="entry name" value="Homodimeric domain of signal transducing histidine kinase"/>
    <property type="match status" value="1"/>
</dbReference>
<dbReference type="PROSITE" id="PS50109">
    <property type="entry name" value="HIS_KIN"/>
    <property type="match status" value="1"/>
</dbReference>
<dbReference type="InterPro" id="IPR003594">
    <property type="entry name" value="HATPase_dom"/>
</dbReference>
<dbReference type="Pfam" id="PF00512">
    <property type="entry name" value="HisKA"/>
    <property type="match status" value="1"/>
</dbReference>
<evidence type="ECO:0000259" key="9">
    <source>
        <dbReference type="PROSITE" id="PS50110"/>
    </source>
</evidence>
<dbReference type="InterPro" id="IPR018060">
    <property type="entry name" value="HTH_AraC"/>
</dbReference>
<dbReference type="Proteomes" id="UP001221558">
    <property type="component" value="Chromosome"/>
</dbReference>
<evidence type="ECO:0000259" key="8">
    <source>
        <dbReference type="PROSITE" id="PS50109"/>
    </source>
</evidence>
<dbReference type="PANTHER" id="PTHR43547:SF2">
    <property type="entry name" value="HYBRID SIGNAL TRANSDUCTION HISTIDINE KINASE C"/>
    <property type="match status" value="1"/>
</dbReference>
<proteinExistence type="predicted"/>
<dbReference type="InterPro" id="IPR036097">
    <property type="entry name" value="HisK_dim/P_sf"/>
</dbReference>
<dbReference type="InterPro" id="IPR011006">
    <property type="entry name" value="CheY-like_superfamily"/>
</dbReference>
<comment type="catalytic activity">
    <reaction evidence="1">
        <text>ATP + protein L-histidine = ADP + protein N-phospho-L-histidine.</text>
        <dbReference type="EC" id="2.7.13.3"/>
    </reaction>
</comment>
<dbReference type="Gene3D" id="3.40.50.2300">
    <property type="match status" value="1"/>
</dbReference>
<dbReference type="PRINTS" id="PR00344">
    <property type="entry name" value="BCTRLSENSOR"/>
</dbReference>
<dbReference type="SMART" id="SM00387">
    <property type="entry name" value="HATPase_c"/>
    <property type="match status" value="1"/>
</dbReference>
<dbReference type="CDD" id="cd00156">
    <property type="entry name" value="REC"/>
    <property type="match status" value="1"/>
</dbReference>
<dbReference type="CDD" id="cd00082">
    <property type="entry name" value="HisKA"/>
    <property type="match status" value="1"/>
</dbReference>
<organism evidence="10 11">
    <name type="scientific">Sphingobacterium oryzagri</name>
    <dbReference type="NCBI Taxonomy" id="3025669"/>
    <lineage>
        <taxon>Bacteria</taxon>
        <taxon>Pseudomonadati</taxon>
        <taxon>Bacteroidota</taxon>
        <taxon>Sphingobacteriia</taxon>
        <taxon>Sphingobacteriales</taxon>
        <taxon>Sphingobacteriaceae</taxon>
        <taxon>Sphingobacterium</taxon>
    </lineage>
</organism>
<dbReference type="InterPro" id="IPR004358">
    <property type="entry name" value="Sig_transdc_His_kin-like_C"/>
</dbReference>
<dbReference type="SUPFAM" id="SSF55874">
    <property type="entry name" value="ATPase domain of HSP90 chaperone/DNA topoisomerase II/histidine kinase"/>
    <property type="match status" value="1"/>
</dbReference>
<evidence type="ECO:0000313" key="10">
    <source>
        <dbReference type="EMBL" id="WDF67027.1"/>
    </source>
</evidence>
<dbReference type="InterPro" id="IPR001789">
    <property type="entry name" value="Sig_transdc_resp-reg_receiver"/>
</dbReference>
<keyword evidence="4" id="KW-0805">Transcription regulation</keyword>
<dbReference type="Pfam" id="PF07494">
    <property type="entry name" value="Reg_prop"/>
    <property type="match status" value="6"/>
</dbReference>
<dbReference type="RefSeq" id="WP_274265763.1">
    <property type="nucleotide sequence ID" value="NZ_CP117880.1"/>
</dbReference>
<reference evidence="10 11" key="1">
    <citation type="submission" date="2023-02" db="EMBL/GenBank/DDBJ databases">
        <title>Genome sequence of Sphingobacterium sp. KACC 22765.</title>
        <authorList>
            <person name="Kim S."/>
            <person name="Heo J."/>
            <person name="Kwon S.-W."/>
        </authorList>
    </citation>
    <scope>NUCLEOTIDE SEQUENCE [LARGE SCALE GENOMIC DNA]</scope>
    <source>
        <strain evidence="10 11">KACC 22765</strain>
    </source>
</reference>
<feature type="domain" description="Histidine kinase" evidence="8">
    <location>
        <begin position="847"/>
        <end position="1064"/>
    </location>
</feature>
<evidence type="ECO:0000256" key="4">
    <source>
        <dbReference type="ARBA" id="ARBA00023015"/>
    </source>
</evidence>
<dbReference type="Gene3D" id="1.10.10.60">
    <property type="entry name" value="Homeodomain-like"/>
    <property type="match status" value="1"/>
</dbReference>
<dbReference type="PANTHER" id="PTHR43547">
    <property type="entry name" value="TWO-COMPONENT HISTIDINE KINASE"/>
    <property type="match status" value="1"/>
</dbReference>
<dbReference type="SUPFAM" id="SSF52172">
    <property type="entry name" value="CheY-like"/>
    <property type="match status" value="1"/>
</dbReference>
<dbReference type="SMART" id="SM00342">
    <property type="entry name" value="HTH_ARAC"/>
    <property type="match status" value="1"/>
</dbReference>
<dbReference type="InterPro" id="IPR005467">
    <property type="entry name" value="His_kinase_dom"/>
</dbReference>
<dbReference type="Pfam" id="PF12833">
    <property type="entry name" value="HTH_18"/>
    <property type="match status" value="1"/>
</dbReference>
<evidence type="ECO:0000256" key="5">
    <source>
        <dbReference type="ARBA" id="ARBA00023163"/>
    </source>
</evidence>
<dbReference type="PROSITE" id="PS01124">
    <property type="entry name" value="HTH_ARAC_FAMILY_2"/>
    <property type="match status" value="1"/>
</dbReference>
<feature type="modified residue" description="4-aspartylphosphate" evidence="6">
    <location>
        <position position="1140"/>
    </location>
</feature>
<keyword evidence="5" id="KW-0804">Transcription</keyword>
<dbReference type="EC" id="2.7.13.3" evidence="2"/>
<dbReference type="SMART" id="SM00388">
    <property type="entry name" value="HisKA"/>
    <property type="match status" value="1"/>
</dbReference>
<dbReference type="InterPro" id="IPR036890">
    <property type="entry name" value="HATPase_C_sf"/>
</dbReference>
<evidence type="ECO:0000256" key="1">
    <source>
        <dbReference type="ARBA" id="ARBA00000085"/>
    </source>
</evidence>
<evidence type="ECO:0000259" key="7">
    <source>
        <dbReference type="PROSITE" id="PS01124"/>
    </source>
</evidence>
<dbReference type="InterPro" id="IPR009057">
    <property type="entry name" value="Homeodomain-like_sf"/>
</dbReference>
<dbReference type="SMART" id="SM00448">
    <property type="entry name" value="REC"/>
    <property type="match status" value="1"/>
</dbReference>
<keyword evidence="11" id="KW-1185">Reference proteome</keyword>
<gene>
    <name evidence="10" type="ORF">PQ465_11990</name>
</gene>
<evidence type="ECO:0000256" key="3">
    <source>
        <dbReference type="ARBA" id="ARBA00022553"/>
    </source>
</evidence>
<evidence type="ECO:0000256" key="2">
    <source>
        <dbReference type="ARBA" id="ARBA00012438"/>
    </source>
</evidence>
<dbReference type="Pfam" id="PF02518">
    <property type="entry name" value="HATPase_c"/>
    <property type="match status" value="1"/>
</dbReference>
<dbReference type="Gene3D" id="2.60.40.10">
    <property type="entry name" value="Immunoglobulins"/>
    <property type="match status" value="1"/>
</dbReference>
<protein>
    <recommendedName>
        <fullName evidence="2">histidine kinase</fullName>
        <ecNumber evidence="2">2.7.13.3</ecNumber>
    </recommendedName>
</protein>
<dbReference type="InterPro" id="IPR003661">
    <property type="entry name" value="HisK_dim/P_dom"/>
</dbReference>
<evidence type="ECO:0000313" key="11">
    <source>
        <dbReference type="Proteomes" id="UP001221558"/>
    </source>
</evidence>
<evidence type="ECO:0000256" key="6">
    <source>
        <dbReference type="PROSITE-ProRule" id="PRU00169"/>
    </source>
</evidence>
<feature type="domain" description="HTH araC/xylS-type" evidence="7">
    <location>
        <begin position="1239"/>
        <end position="1337"/>
    </location>
</feature>
<dbReference type="SUPFAM" id="SSF63829">
    <property type="entry name" value="Calcium-dependent phosphotriesterase"/>
    <property type="match status" value="2"/>
</dbReference>
<dbReference type="InterPro" id="IPR015943">
    <property type="entry name" value="WD40/YVTN_repeat-like_dom_sf"/>
</dbReference>
<keyword evidence="3 6" id="KW-0597">Phosphoprotein</keyword>
<dbReference type="Pfam" id="PF00072">
    <property type="entry name" value="Response_reg"/>
    <property type="match status" value="1"/>
</dbReference>
<accession>A0ABY7WBJ0</accession>